<reference evidence="4 5" key="1">
    <citation type="submission" date="2023-04" db="EMBL/GenBank/DDBJ databases">
        <title>Genome of Basidiobolus ranarum AG-B5.</title>
        <authorList>
            <person name="Stajich J.E."/>
            <person name="Carter-House D."/>
            <person name="Gryganskyi A."/>
        </authorList>
    </citation>
    <scope>NUCLEOTIDE SEQUENCE [LARGE SCALE GENOMIC DNA]</scope>
    <source>
        <strain evidence="4 5">AG-B5</strain>
    </source>
</reference>
<dbReference type="EMBL" id="JASJQH010001718">
    <property type="protein sequence ID" value="KAK9760896.1"/>
    <property type="molecule type" value="Genomic_DNA"/>
</dbReference>
<dbReference type="InterPro" id="IPR001031">
    <property type="entry name" value="Thioesterase"/>
</dbReference>
<dbReference type="Gene3D" id="3.30.559.30">
    <property type="entry name" value="Nonribosomal peptide synthetase, condensation domain"/>
    <property type="match status" value="1"/>
</dbReference>
<sequence length="894" mass="101447">MRTKHKVLVAFVTFNDFSYEGHEVKVLSDGNAKSAAIYIEEARNLAKNKLPSHMVPNVWIPLTQMPSNSNDKIDKRFLAILFEQLDSQLLRELERSDNSDIVQPQNQEEVLIQEIWAEVLNVPQKSIGSNHSFRGLGGDSILAIQVSSICRRHNLLLSVHNMLQNHTISQLAELARINSAQQLGTDERVEGSIPLSPNQHMFLKFEQDNINHFNQSWLLTVQEPISLDILNSSIQTLVENHDILRSRFSCTDNQWSLRVLSPKEMTFKVHHSQIHSVEELKCDIHQLQRNLDLISGPLFQFSLYDMPNGQQLIFMAVHHFIIDLLSWKIIWEDLEQLLQGKDSCYKSASFMQWSQVLYDHAQTLDLSSWPKQPTTQPVSSDFDLLAKNLQDTTRSLSFRLDTFFTKLANRYCEQSTGADIVDLLVSSLAHSYCSSFEQDSLSVTLESHGREFESSSIDTSRTVGWFTNLYPIVIAAEKDDPIIDAIRQTISQHRQIRGNESVYGLLKYLNKKTAPLFEKDPPQVTLAYMPNTLNPGSSRSNSSSFLQPIPPDSKYKFDLEGVSPKWKRHQVFNCMAHFVGEQLEATIVYSDAMYAESQIQCWLDSWQNALIDAIMSISKESSFTHEDNLSLYSTTLGGDIFAPSPLDSNGTIGTIQGCDSEETVDDCLTLISNSSKETMFIVHCATGIASYFESLRKYMRHTLYSISDPSLGTYKSFDSIEMAAAKYLKANREVQHEGPYYLHGYSFGGLVAFEIARQLESQGHEVARLTIIDTLAPHTKRQLKISTDSNSSQEYLNLISTCGGWNLDKLASQMMLEKIENNRQLMKKYQPPIKKLAADIVLVKAVADNVDNQESQVCYGWSQYAAKVIVHDVEAEHHQLMFEPHVSKIAEYLQ</sequence>
<dbReference type="Pfam" id="PF00550">
    <property type="entry name" value="PP-binding"/>
    <property type="match status" value="1"/>
</dbReference>
<evidence type="ECO:0000313" key="4">
    <source>
        <dbReference type="EMBL" id="KAK9760896.1"/>
    </source>
</evidence>
<comment type="caution">
    <text evidence="4">The sequence shown here is derived from an EMBL/GenBank/DDBJ whole genome shotgun (WGS) entry which is preliminary data.</text>
</comment>
<dbReference type="PANTHER" id="PTHR45398">
    <property type="match status" value="1"/>
</dbReference>
<evidence type="ECO:0000256" key="1">
    <source>
        <dbReference type="ARBA" id="ARBA00022450"/>
    </source>
</evidence>
<dbReference type="SUPFAM" id="SSF47336">
    <property type="entry name" value="ACP-like"/>
    <property type="match status" value="1"/>
</dbReference>
<dbReference type="Pfam" id="PF00668">
    <property type="entry name" value="Condensation"/>
    <property type="match status" value="1"/>
</dbReference>
<dbReference type="Pfam" id="PF00975">
    <property type="entry name" value="Thioesterase"/>
    <property type="match status" value="1"/>
</dbReference>
<dbReference type="InterPro" id="IPR045851">
    <property type="entry name" value="AMP-bd_C_sf"/>
</dbReference>
<dbReference type="Gene3D" id="1.10.1200.10">
    <property type="entry name" value="ACP-like"/>
    <property type="match status" value="1"/>
</dbReference>
<dbReference type="SUPFAM" id="SSF52777">
    <property type="entry name" value="CoA-dependent acyltransferases"/>
    <property type="match status" value="2"/>
</dbReference>
<accession>A0ABR2WH91</accession>
<dbReference type="Gene3D" id="3.30.559.10">
    <property type="entry name" value="Chloramphenicol acetyltransferase-like domain"/>
    <property type="match status" value="1"/>
</dbReference>
<keyword evidence="2" id="KW-0597">Phosphoprotein</keyword>
<proteinExistence type="predicted"/>
<gene>
    <name evidence="4" type="ORF">K7432_014633</name>
</gene>
<dbReference type="SUPFAM" id="SSF53474">
    <property type="entry name" value="alpha/beta-Hydrolases"/>
    <property type="match status" value="1"/>
</dbReference>
<dbReference type="Proteomes" id="UP001479436">
    <property type="component" value="Unassembled WGS sequence"/>
</dbReference>
<keyword evidence="5" id="KW-1185">Reference proteome</keyword>
<dbReference type="PROSITE" id="PS50075">
    <property type="entry name" value="CARRIER"/>
    <property type="match status" value="1"/>
</dbReference>
<dbReference type="PANTHER" id="PTHR45398:SF1">
    <property type="entry name" value="ENZYME, PUTATIVE (JCVI)-RELATED"/>
    <property type="match status" value="1"/>
</dbReference>
<organism evidence="4 5">
    <name type="scientific">Basidiobolus ranarum</name>
    <dbReference type="NCBI Taxonomy" id="34480"/>
    <lineage>
        <taxon>Eukaryota</taxon>
        <taxon>Fungi</taxon>
        <taxon>Fungi incertae sedis</taxon>
        <taxon>Zoopagomycota</taxon>
        <taxon>Entomophthoromycotina</taxon>
        <taxon>Basidiobolomycetes</taxon>
        <taxon>Basidiobolales</taxon>
        <taxon>Basidiobolaceae</taxon>
        <taxon>Basidiobolus</taxon>
    </lineage>
</organism>
<dbReference type="InterPro" id="IPR029058">
    <property type="entry name" value="AB_hydrolase_fold"/>
</dbReference>
<name>A0ABR2WH91_9FUNG</name>
<dbReference type="InterPro" id="IPR009081">
    <property type="entry name" value="PP-bd_ACP"/>
</dbReference>
<keyword evidence="1" id="KW-0596">Phosphopantetheine</keyword>
<evidence type="ECO:0000313" key="5">
    <source>
        <dbReference type="Proteomes" id="UP001479436"/>
    </source>
</evidence>
<dbReference type="InterPro" id="IPR036736">
    <property type="entry name" value="ACP-like_sf"/>
</dbReference>
<evidence type="ECO:0000259" key="3">
    <source>
        <dbReference type="PROSITE" id="PS50075"/>
    </source>
</evidence>
<protein>
    <recommendedName>
        <fullName evidence="3">Carrier domain-containing protein</fullName>
    </recommendedName>
</protein>
<dbReference type="Gene3D" id="3.40.50.1820">
    <property type="entry name" value="alpha/beta hydrolase"/>
    <property type="match status" value="1"/>
</dbReference>
<dbReference type="Gene3D" id="3.30.300.30">
    <property type="match status" value="1"/>
</dbReference>
<dbReference type="InterPro" id="IPR023213">
    <property type="entry name" value="CAT-like_dom_sf"/>
</dbReference>
<dbReference type="SUPFAM" id="SSF56801">
    <property type="entry name" value="Acetyl-CoA synthetase-like"/>
    <property type="match status" value="1"/>
</dbReference>
<feature type="domain" description="Carrier" evidence="3">
    <location>
        <begin position="103"/>
        <end position="179"/>
    </location>
</feature>
<dbReference type="InterPro" id="IPR001242">
    <property type="entry name" value="Condensation_dom"/>
</dbReference>
<evidence type="ECO:0000256" key="2">
    <source>
        <dbReference type="ARBA" id="ARBA00022553"/>
    </source>
</evidence>